<evidence type="ECO:0000313" key="2">
    <source>
        <dbReference type="Proteomes" id="UP000801492"/>
    </source>
</evidence>
<dbReference type="Proteomes" id="UP000801492">
    <property type="component" value="Unassembled WGS sequence"/>
</dbReference>
<reference evidence="1" key="1">
    <citation type="submission" date="2019-08" db="EMBL/GenBank/DDBJ databases">
        <title>The genome of the North American firefly Photinus pyralis.</title>
        <authorList>
            <consortium name="Photinus pyralis genome working group"/>
            <person name="Fallon T.R."/>
            <person name="Sander Lower S.E."/>
            <person name="Weng J.-K."/>
        </authorList>
    </citation>
    <scope>NUCLEOTIDE SEQUENCE</scope>
    <source>
        <strain evidence="1">TRF0915ILg1</strain>
        <tissue evidence="1">Whole body</tissue>
    </source>
</reference>
<proteinExistence type="predicted"/>
<dbReference type="OrthoDB" id="7456782at2759"/>
<evidence type="ECO:0000313" key="1">
    <source>
        <dbReference type="EMBL" id="KAF2905717.1"/>
    </source>
</evidence>
<gene>
    <name evidence="1" type="ORF">ILUMI_00462</name>
</gene>
<dbReference type="EMBL" id="VTPC01000454">
    <property type="protein sequence ID" value="KAF2905717.1"/>
    <property type="molecule type" value="Genomic_DNA"/>
</dbReference>
<organism evidence="1 2">
    <name type="scientific">Ignelater luminosus</name>
    <name type="common">Cucubano</name>
    <name type="synonym">Pyrophorus luminosus</name>
    <dbReference type="NCBI Taxonomy" id="2038154"/>
    <lineage>
        <taxon>Eukaryota</taxon>
        <taxon>Metazoa</taxon>
        <taxon>Ecdysozoa</taxon>
        <taxon>Arthropoda</taxon>
        <taxon>Hexapoda</taxon>
        <taxon>Insecta</taxon>
        <taxon>Pterygota</taxon>
        <taxon>Neoptera</taxon>
        <taxon>Endopterygota</taxon>
        <taxon>Coleoptera</taxon>
        <taxon>Polyphaga</taxon>
        <taxon>Elateriformia</taxon>
        <taxon>Elateroidea</taxon>
        <taxon>Elateridae</taxon>
        <taxon>Agrypninae</taxon>
        <taxon>Pyrophorini</taxon>
        <taxon>Ignelater</taxon>
    </lineage>
</organism>
<sequence length="136" mass="15985">MNEEQMDITGVSENIALSQASSDQTPGLEGYIQLKKERDNHKSLRARKQTFDNGEELEDLYTQNDDDEAYPVCIYCNELFSHSKPKQTWVQCQLCSRWCHTICANIPARKKQFVYELCMDNKYVVLHFYKKSFRSE</sequence>
<dbReference type="SUPFAM" id="SSF57903">
    <property type="entry name" value="FYVE/PHD zinc finger"/>
    <property type="match status" value="1"/>
</dbReference>
<keyword evidence="2" id="KW-1185">Reference proteome</keyword>
<accession>A0A8K0DLK0</accession>
<name>A0A8K0DLK0_IGNLU</name>
<dbReference type="InterPro" id="IPR013083">
    <property type="entry name" value="Znf_RING/FYVE/PHD"/>
</dbReference>
<dbReference type="Gene3D" id="3.30.40.10">
    <property type="entry name" value="Zinc/RING finger domain, C3HC4 (zinc finger)"/>
    <property type="match status" value="1"/>
</dbReference>
<dbReference type="AlphaFoldDB" id="A0A8K0DLK0"/>
<protein>
    <submittedName>
        <fullName evidence="1">Uncharacterized protein</fullName>
    </submittedName>
</protein>
<dbReference type="InterPro" id="IPR011011">
    <property type="entry name" value="Znf_FYVE_PHD"/>
</dbReference>
<comment type="caution">
    <text evidence="1">The sequence shown here is derived from an EMBL/GenBank/DDBJ whole genome shotgun (WGS) entry which is preliminary data.</text>
</comment>